<keyword evidence="3" id="KW-1185">Reference proteome</keyword>
<dbReference type="Gene3D" id="3.30.360.10">
    <property type="entry name" value="Dihydrodipicolinate Reductase, domain 2"/>
    <property type="match status" value="1"/>
</dbReference>
<proteinExistence type="predicted"/>
<dbReference type="Gene3D" id="3.40.50.720">
    <property type="entry name" value="NAD(P)-binding Rossmann-like Domain"/>
    <property type="match status" value="1"/>
</dbReference>
<dbReference type="InterPro" id="IPR000683">
    <property type="entry name" value="Gfo/Idh/MocA-like_OxRdtase_N"/>
</dbReference>
<dbReference type="PANTHER" id="PTHR43249">
    <property type="entry name" value="UDP-N-ACETYL-2-AMINO-2-DEOXY-D-GLUCURONATE OXIDASE"/>
    <property type="match status" value="1"/>
</dbReference>
<sequence>MAYRVLIIGCGAIAGGYDADRPENAPPLTHAGAFSADKRFELAACVDPDEAAREAFADRWNVPQGAPTIEGIDAPAGAFDVISICSPTAFHAMHLETALALQPKLIFCEKPVADEFETARKLVERCDQAGVALAVNYTRRWAPDLVALAEEVRAGQWGRVLSATGWYTKGVVHNGGHMVDLLGMFVGEMKLISVGQPVFDHWDSDPTVGALLDAGDGIGIHLVAGNARAFTQFELVLTCELGEIAMHEGGFRIETRRVEDNDTFAGYRTLGERESVPGRYEEAMALAVANIADHLGHAKPLASTGHNALAAQALCEAIRQSASHP</sequence>
<feature type="domain" description="Gfo/Idh/MocA-like oxidoreductase N-terminal" evidence="1">
    <location>
        <begin position="4"/>
        <end position="137"/>
    </location>
</feature>
<dbReference type="PANTHER" id="PTHR43249:SF1">
    <property type="entry name" value="D-GLUCOSIDE 3-DEHYDROGENASE"/>
    <property type="match status" value="1"/>
</dbReference>
<evidence type="ECO:0000313" key="3">
    <source>
        <dbReference type="Proteomes" id="UP000603317"/>
    </source>
</evidence>
<dbReference type="RefSeq" id="WP_188642841.1">
    <property type="nucleotide sequence ID" value="NZ_BMID01000001.1"/>
</dbReference>
<name>A0ABQ1FID7_9SPHN</name>
<dbReference type="Pfam" id="PF01408">
    <property type="entry name" value="GFO_IDH_MocA"/>
    <property type="match status" value="1"/>
</dbReference>
<gene>
    <name evidence="2" type="ORF">GCM10010923_23190</name>
</gene>
<dbReference type="InterPro" id="IPR036291">
    <property type="entry name" value="NAD(P)-bd_dom_sf"/>
</dbReference>
<evidence type="ECO:0000259" key="1">
    <source>
        <dbReference type="Pfam" id="PF01408"/>
    </source>
</evidence>
<protein>
    <recommendedName>
        <fullName evidence="1">Gfo/Idh/MocA-like oxidoreductase N-terminal domain-containing protein</fullName>
    </recommendedName>
</protein>
<dbReference type="EMBL" id="BMID01000001">
    <property type="protein sequence ID" value="GGA11891.1"/>
    <property type="molecule type" value="Genomic_DNA"/>
</dbReference>
<dbReference type="Proteomes" id="UP000603317">
    <property type="component" value="Unassembled WGS sequence"/>
</dbReference>
<comment type="caution">
    <text evidence="2">The sequence shown here is derived from an EMBL/GenBank/DDBJ whole genome shotgun (WGS) entry which is preliminary data.</text>
</comment>
<reference evidence="3" key="1">
    <citation type="journal article" date="2019" name="Int. J. Syst. Evol. Microbiol.">
        <title>The Global Catalogue of Microorganisms (GCM) 10K type strain sequencing project: providing services to taxonomists for standard genome sequencing and annotation.</title>
        <authorList>
            <consortium name="The Broad Institute Genomics Platform"/>
            <consortium name="The Broad Institute Genome Sequencing Center for Infectious Disease"/>
            <person name="Wu L."/>
            <person name="Ma J."/>
        </authorList>
    </citation>
    <scope>NUCLEOTIDE SEQUENCE [LARGE SCALE GENOMIC DNA]</scope>
    <source>
        <strain evidence="3">CGMCC 1.15297</strain>
    </source>
</reference>
<organism evidence="2 3">
    <name type="scientific">Blastomonas marina</name>
    <dbReference type="NCBI Taxonomy" id="1867408"/>
    <lineage>
        <taxon>Bacteria</taxon>
        <taxon>Pseudomonadati</taxon>
        <taxon>Pseudomonadota</taxon>
        <taxon>Alphaproteobacteria</taxon>
        <taxon>Sphingomonadales</taxon>
        <taxon>Sphingomonadaceae</taxon>
        <taxon>Blastomonas</taxon>
    </lineage>
</organism>
<dbReference type="SUPFAM" id="SSF51735">
    <property type="entry name" value="NAD(P)-binding Rossmann-fold domains"/>
    <property type="match status" value="1"/>
</dbReference>
<dbReference type="InterPro" id="IPR052515">
    <property type="entry name" value="Gfo/Idh/MocA_Oxidoreductase"/>
</dbReference>
<evidence type="ECO:0000313" key="2">
    <source>
        <dbReference type="EMBL" id="GGA11891.1"/>
    </source>
</evidence>
<accession>A0ABQ1FID7</accession>